<keyword evidence="5" id="KW-1185">Reference proteome</keyword>
<evidence type="ECO:0000259" key="3">
    <source>
        <dbReference type="PROSITE" id="PS50102"/>
    </source>
</evidence>
<dbReference type="InterPro" id="IPR035979">
    <property type="entry name" value="RBD_domain_sf"/>
</dbReference>
<proteinExistence type="predicted"/>
<accession>A0ABR4K6B9</accession>
<evidence type="ECO:0000256" key="2">
    <source>
        <dbReference type="PROSITE-ProRule" id="PRU00176"/>
    </source>
</evidence>
<dbReference type="InterPro" id="IPR052462">
    <property type="entry name" value="SLIRP/GR-RBP-like"/>
</dbReference>
<dbReference type="Gene3D" id="3.30.70.330">
    <property type="match status" value="1"/>
</dbReference>
<dbReference type="Proteomes" id="UP001610446">
    <property type="component" value="Unassembled WGS sequence"/>
</dbReference>
<dbReference type="PROSITE" id="PS50102">
    <property type="entry name" value="RRM"/>
    <property type="match status" value="1"/>
</dbReference>
<dbReference type="Pfam" id="PF00076">
    <property type="entry name" value="RRM_1"/>
    <property type="match status" value="1"/>
</dbReference>
<dbReference type="SUPFAM" id="SSF54928">
    <property type="entry name" value="RNA-binding domain, RBD"/>
    <property type="match status" value="1"/>
</dbReference>
<protein>
    <recommendedName>
        <fullName evidence="3">RRM domain-containing protein</fullName>
    </recommendedName>
</protein>
<dbReference type="EMBL" id="JBFXLU010000053">
    <property type="protein sequence ID" value="KAL2847860.1"/>
    <property type="molecule type" value="Genomic_DNA"/>
</dbReference>
<organism evidence="4 5">
    <name type="scientific">Aspergillus pseudoustus</name>
    <dbReference type="NCBI Taxonomy" id="1810923"/>
    <lineage>
        <taxon>Eukaryota</taxon>
        <taxon>Fungi</taxon>
        <taxon>Dikarya</taxon>
        <taxon>Ascomycota</taxon>
        <taxon>Pezizomycotina</taxon>
        <taxon>Eurotiomycetes</taxon>
        <taxon>Eurotiomycetidae</taxon>
        <taxon>Eurotiales</taxon>
        <taxon>Aspergillaceae</taxon>
        <taxon>Aspergillus</taxon>
        <taxon>Aspergillus subgen. Nidulantes</taxon>
    </lineage>
</organism>
<sequence>MGKVYIGHLSSGTTSSDVENAFLHGLRPSNVIVMRDRDTSESRGFGFVTFDSAYEAQKAIDALNHTEFGGSYVNVNFANAKLAGHHQAQFQSRLGDSYISYPVSQYSGYWYRSGYGSSGGARMEAREDISMERDARTTKVWELSAHFV</sequence>
<feature type="domain" description="RRM" evidence="3">
    <location>
        <begin position="2"/>
        <end position="80"/>
    </location>
</feature>
<keyword evidence="1 2" id="KW-0694">RNA-binding</keyword>
<dbReference type="InterPro" id="IPR012677">
    <property type="entry name" value="Nucleotide-bd_a/b_plait_sf"/>
</dbReference>
<gene>
    <name evidence="4" type="ORF">BJY01DRAFT_246626</name>
</gene>
<evidence type="ECO:0000313" key="5">
    <source>
        <dbReference type="Proteomes" id="UP001610446"/>
    </source>
</evidence>
<reference evidence="4 5" key="1">
    <citation type="submission" date="2024-07" db="EMBL/GenBank/DDBJ databases">
        <title>Section-level genome sequencing and comparative genomics of Aspergillus sections Usti and Cavernicolus.</title>
        <authorList>
            <consortium name="Lawrence Berkeley National Laboratory"/>
            <person name="Nybo J.L."/>
            <person name="Vesth T.C."/>
            <person name="Theobald S."/>
            <person name="Frisvad J.C."/>
            <person name="Larsen T.O."/>
            <person name="Kjaerboelling I."/>
            <person name="Rothschild-Mancinelli K."/>
            <person name="Lyhne E.K."/>
            <person name="Kogle M.E."/>
            <person name="Barry K."/>
            <person name="Clum A."/>
            <person name="Na H."/>
            <person name="Ledsgaard L."/>
            <person name="Lin J."/>
            <person name="Lipzen A."/>
            <person name="Kuo A."/>
            <person name="Riley R."/>
            <person name="Mondo S."/>
            <person name="Labutti K."/>
            <person name="Haridas S."/>
            <person name="Pangalinan J."/>
            <person name="Salamov A.A."/>
            <person name="Simmons B.A."/>
            <person name="Magnuson J.K."/>
            <person name="Chen J."/>
            <person name="Drula E."/>
            <person name="Henrissat B."/>
            <person name="Wiebenga A."/>
            <person name="Lubbers R.J."/>
            <person name="Gomes A.C."/>
            <person name="Makela M.R."/>
            <person name="Stajich J."/>
            <person name="Grigoriev I.V."/>
            <person name="Mortensen U.H."/>
            <person name="De Vries R.P."/>
            <person name="Baker S.E."/>
            <person name="Andersen M.R."/>
        </authorList>
    </citation>
    <scope>NUCLEOTIDE SEQUENCE [LARGE SCALE GENOMIC DNA]</scope>
    <source>
        <strain evidence="4 5">CBS 123904</strain>
    </source>
</reference>
<evidence type="ECO:0000256" key="1">
    <source>
        <dbReference type="ARBA" id="ARBA00022884"/>
    </source>
</evidence>
<comment type="caution">
    <text evidence="4">The sequence shown here is derived from an EMBL/GenBank/DDBJ whole genome shotgun (WGS) entry which is preliminary data.</text>
</comment>
<dbReference type="SMART" id="SM00360">
    <property type="entry name" value="RRM"/>
    <property type="match status" value="1"/>
</dbReference>
<dbReference type="PANTHER" id="PTHR48027">
    <property type="entry name" value="HETEROGENEOUS NUCLEAR RIBONUCLEOPROTEIN 87F-RELATED"/>
    <property type="match status" value="1"/>
</dbReference>
<name>A0ABR4K6B9_9EURO</name>
<evidence type="ECO:0000313" key="4">
    <source>
        <dbReference type="EMBL" id="KAL2847860.1"/>
    </source>
</evidence>
<dbReference type="InterPro" id="IPR000504">
    <property type="entry name" value="RRM_dom"/>
</dbReference>